<name>A3GGG0_PICST</name>
<protein>
    <submittedName>
        <fullName evidence="7">Transcription factor involved in arginine metabolism</fullName>
    </submittedName>
</protein>
<dbReference type="InterPro" id="IPR050675">
    <property type="entry name" value="OAF3"/>
</dbReference>
<evidence type="ECO:0000256" key="2">
    <source>
        <dbReference type="ARBA" id="ARBA00023125"/>
    </source>
</evidence>
<evidence type="ECO:0000259" key="6">
    <source>
        <dbReference type="PROSITE" id="PS50048"/>
    </source>
</evidence>
<dbReference type="eggNOG" id="ENOG502QQBG">
    <property type="taxonomic scope" value="Eukaryota"/>
</dbReference>
<feature type="compositionally biased region" description="Polar residues" evidence="5">
    <location>
        <begin position="141"/>
        <end position="152"/>
    </location>
</feature>
<dbReference type="PROSITE" id="PS00463">
    <property type="entry name" value="ZN2_CY6_FUNGAL_1"/>
    <property type="match status" value="1"/>
</dbReference>
<keyword evidence="1" id="KW-0805">Transcription regulation</keyword>
<evidence type="ECO:0000256" key="4">
    <source>
        <dbReference type="ARBA" id="ARBA00023242"/>
    </source>
</evidence>
<dbReference type="RefSeq" id="XP_001387538.2">
    <property type="nucleotide sequence ID" value="XM_001387501.1"/>
</dbReference>
<accession>A3GGG0</accession>
<dbReference type="PANTHER" id="PTHR31069">
    <property type="entry name" value="OLEATE-ACTIVATED TRANSCRIPTION FACTOR 1-RELATED"/>
    <property type="match status" value="1"/>
</dbReference>
<sequence>MARKSRNFNGCWTCRSRKVKCDLRRPNCMRCEKSGLDCAGYDIKLGWSNPLTISDLDNSLIAMDIEDEKTDTFQRRNVELVQFPRSMKYQTYRELNRNLEILDNCPLELHKFKFRVGPFSVYKIDENGSQLQFFYKGTPEPRTSNVRRQPSTAEEHTESYDEKSPPAQKTRNYDLNHELIFSKTNNSWVHFELLDYAKLTILAIKGAEHKFNEQNMLHILYPKFFANIESDDWLVDSDKVKKDLFVVDTTGQFTVKPHLQNLMKNFTSDIFSFNRIYYENNYFDTLVIPYLNNILFEFFCKDLASWSANNMHTEQYNEEDFTVEKLKQSIKLAIVYLVLSLSAFKMSRETSDNVVNDDDAYYVDNYLKLSIDVRKMATSIINFHLDEYDSHSERLEQSLEYENLLLLAFLLQIEVDNFFSVYENLELIFAIGDYIIKNKFKKTKFSNFSKLLVNVFKIKYIFFESTQSVNLFNYSISEGDEKMNYQADDDGGGINNVTSSKGHTQEVYSPHPNWTSIVDSNTIHLMYGLPKSLLDLFHETIHLTNHKNIFRKRRVFPRNFPKICADIEDRIMNWNVSQSWKLDIENNSLHKCLHLNVEAMHNALLVYYCRLIKETTPANTITCREYATKALDYLQQLIQFNNKNEDASFRIRPSFWVLLVCGSEIHDSAIQRKLEEIWQLSQQYKLQYNNYWRGKQILYETWKRGNVGDYIGFMDMVREWDVVLCLG</sequence>
<dbReference type="Pfam" id="PF00172">
    <property type="entry name" value="Zn_clus"/>
    <property type="match status" value="1"/>
</dbReference>
<evidence type="ECO:0000313" key="8">
    <source>
        <dbReference type="Proteomes" id="UP000002258"/>
    </source>
</evidence>
<dbReference type="OMA" id="NFPKICA"/>
<dbReference type="GO" id="GO:0003677">
    <property type="term" value="F:DNA binding"/>
    <property type="evidence" value="ECO:0007669"/>
    <property type="project" value="UniProtKB-KW"/>
</dbReference>
<dbReference type="KEGG" id="pic:PICST_51603"/>
<dbReference type="InterPro" id="IPR001138">
    <property type="entry name" value="Zn2Cys6_DnaBD"/>
</dbReference>
<evidence type="ECO:0000256" key="3">
    <source>
        <dbReference type="ARBA" id="ARBA00023163"/>
    </source>
</evidence>
<evidence type="ECO:0000256" key="5">
    <source>
        <dbReference type="SAM" id="MobiDB-lite"/>
    </source>
</evidence>
<reference evidence="7 8" key="1">
    <citation type="journal article" date="2007" name="Nat. Biotechnol.">
        <title>Genome sequence of the lignocellulose-bioconverting and xylose-fermenting yeast Pichia stipitis.</title>
        <authorList>
            <person name="Jeffries T.W."/>
            <person name="Grigoriev I.V."/>
            <person name="Grimwood J."/>
            <person name="Laplaza J.M."/>
            <person name="Aerts A."/>
            <person name="Salamov A."/>
            <person name="Schmutz J."/>
            <person name="Lindquist E."/>
            <person name="Dehal P."/>
            <person name="Shapiro H."/>
            <person name="Jin Y.S."/>
            <person name="Passoth V."/>
            <person name="Richardson P.M."/>
        </authorList>
    </citation>
    <scope>NUCLEOTIDE SEQUENCE [LARGE SCALE GENOMIC DNA]</scope>
    <source>
        <strain evidence="8">ATCC 58785 / CBS 6054 / NBRC 10063 / NRRL Y-11545</strain>
    </source>
</reference>
<evidence type="ECO:0000313" key="7">
    <source>
        <dbReference type="EMBL" id="EAZ63515.2"/>
    </source>
</evidence>
<dbReference type="InParanoid" id="A3GGG0"/>
<dbReference type="Proteomes" id="UP000002258">
    <property type="component" value="Chromosome 1"/>
</dbReference>
<comment type="caution">
    <text evidence="7">The sequence shown here is derived from an EMBL/GenBank/DDBJ whole genome shotgun (WGS) entry which is preliminary data.</text>
</comment>
<dbReference type="InterPro" id="IPR021858">
    <property type="entry name" value="Fun_TF"/>
</dbReference>
<keyword evidence="8" id="KW-1185">Reference proteome</keyword>
<dbReference type="GeneID" id="4851359"/>
<feature type="domain" description="Zn(2)-C6 fungal-type" evidence="6">
    <location>
        <begin position="10"/>
        <end position="38"/>
    </location>
</feature>
<feature type="compositionally biased region" description="Basic and acidic residues" evidence="5">
    <location>
        <begin position="153"/>
        <end position="164"/>
    </location>
</feature>
<dbReference type="EMBL" id="AAVQ01000001">
    <property type="protein sequence ID" value="EAZ63515.2"/>
    <property type="molecule type" value="Genomic_DNA"/>
</dbReference>
<dbReference type="AlphaFoldDB" id="A3GGG0"/>
<feature type="region of interest" description="Disordered" evidence="5">
    <location>
        <begin position="137"/>
        <end position="169"/>
    </location>
</feature>
<organism evidence="7 8">
    <name type="scientific">Scheffersomyces stipitis (strain ATCC 58785 / CBS 6054 / NBRC 10063 / NRRL Y-11545)</name>
    <name type="common">Yeast</name>
    <name type="synonym">Pichia stipitis</name>
    <dbReference type="NCBI Taxonomy" id="322104"/>
    <lineage>
        <taxon>Eukaryota</taxon>
        <taxon>Fungi</taxon>
        <taxon>Dikarya</taxon>
        <taxon>Ascomycota</taxon>
        <taxon>Saccharomycotina</taxon>
        <taxon>Pichiomycetes</taxon>
        <taxon>Debaryomycetaceae</taxon>
        <taxon>Scheffersomyces</taxon>
    </lineage>
</organism>
<keyword evidence="3" id="KW-0804">Transcription</keyword>
<dbReference type="PANTHER" id="PTHR31069:SF32">
    <property type="entry name" value="ARGININE METABOLISM REGULATION PROTEIN II"/>
    <property type="match status" value="1"/>
</dbReference>
<dbReference type="GO" id="GO:0008270">
    <property type="term" value="F:zinc ion binding"/>
    <property type="evidence" value="ECO:0007669"/>
    <property type="project" value="InterPro"/>
</dbReference>
<dbReference type="STRING" id="322104.A3GGG0"/>
<dbReference type="PROSITE" id="PS50048">
    <property type="entry name" value="ZN2_CY6_FUNGAL_2"/>
    <property type="match status" value="1"/>
</dbReference>
<dbReference type="OrthoDB" id="3477330at2759"/>
<dbReference type="InterPro" id="IPR036864">
    <property type="entry name" value="Zn2-C6_fun-type_DNA-bd_sf"/>
</dbReference>
<keyword evidence="2" id="KW-0238">DNA-binding</keyword>
<dbReference type="SMART" id="SM00066">
    <property type="entry name" value="GAL4"/>
    <property type="match status" value="1"/>
</dbReference>
<gene>
    <name evidence="7" type="primary">ARG83</name>
    <name evidence="7" type="ORF">PICST_51603</name>
</gene>
<dbReference type="SUPFAM" id="SSF57701">
    <property type="entry name" value="Zn2/Cys6 DNA-binding domain"/>
    <property type="match status" value="1"/>
</dbReference>
<dbReference type="HOGENOM" id="CLU_009030_1_0_1"/>
<keyword evidence="4" id="KW-0539">Nucleus</keyword>
<evidence type="ECO:0000256" key="1">
    <source>
        <dbReference type="ARBA" id="ARBA00023015"/>
    </source>
</evidence>
<dbReference type="Pfam" id="PF11951">
    <property type="entry name" value="Fungal_trans_2"/>
    <property type="match status" value="1"/>
</dbReference>
<dbReference type="CDD" id="cd00067">
    <property type="entry name" value="GAL4"/>
    <property type="match status" value="1"/>
</dbReference>
<dbReference type="Gene3D" id="4.10.240.10">
    <property type="entry name" value="Zn(2)-C6 fungal-type DNA-binding domain"/>
    <property type="match status" value="1"/>
</dbReference>
<dbReference type="GO" id="GO:0000981">
    <property type="term" value="F:DNA-binding transcription factor activity, RNA polymerase II-specific"/>
    <property type="evidence" value="ECO:0007669"/>
    <property type="project" value="InterPro"/>
</dbReference>
<proteinExistence type="predicted"/>